<gene>
    <name evidence="2" type="ORF">Tci_566819</name>
</gene>
<feature type="region of interest" description="Disordered" evidence="1">
    <location>
        <begin position="310"/>
        <end position="409"/>
    </location>
</feature>
<feature type="compositionally biased region" description="Basic residues" evidence="1">
    <location>
        <begin position="189"/>
        <end position="210"/>
    </location>
</feature>
<accession>A0A699IXQ8</accession>
<name>A0A699IXQ8_TANCI</name>
<protein>
    <submittedName>
        <fullName evidence="2">E-beta-farnesene synthase</fullName>
    </submittedName>
</protein>
<evidence type="ECO:0000313" key="2">
    <source>
        <dbReference type="EMBL" id="GEZ94846.1"/>
    </source>
</evidence>
<comment type="caution">
    <text evidence="2">The sequence shown here is derived from an EMBL/GenBank/DDBJ whole genome shotgun (WGS) entry which is preliminary data.</text>
</comment>
<feature type="compositionally biased region" description="Pro residues" evidence="1">
    <location>
        <begin position="580"/>
        <end position="598"/>
    </location>
</feature>
<feature type="compositionally biased region" description="Basic and acidic residues" evidence="1">
    <location>
        <begin position="400"/>
        <end position="409"/>
    </location>
</feature>
<feature type="compositionally biased region" description="Polar residues" evidence="1">
    <location>
        <begin position="624"/>
        <end position="645"/>
    </location>
</feature>
<evidence type="ECO:0000256" key="1">
    <source>
        <dbReference type="SAM" id="MobiDB-lite"/>
    </source>
</evidence>
<reference evidence="2" key="1">
    <citation type="journal article" date="2019" name="Sci. Rep.">
        <title>Draft genome of Tanacetum cinerariifolium, the natural source of mosquito coil.</title>
        <authorList>
            <person name="Yamashiro T."/>
            <person name="Shiraishi A."/>
            <person name="Satake H."/>
            <person name="Nakayama K."/>
        </authorList>
    </citation>
    <scope>NUCLEOTIDE SEQUENCE</scope>
</reference>
<proteinExistence type="predicted"/>
<feature type="region of interest" description="Disordered" evidence="1">
    <location>
        <begin position="183"/>
        <end position="221"/>
    </location>
</feature>
<feature type="compositionally biased region" description="Polar residues" evidence="1">
    <location>
        <begin position="342"/>
        <end position="356"/>
    </location>
</feature>
<feature type="region of interest" description="Disordered" evidence="1">
    <location>
        <begin position="276"/>
        <end position="297"/>
    </location>
</feature>
<dbReference type="EMBL" id="BKCJ010346265">
    <property type="protein sequence ID" value="GEZ94846.1"/>
    <property type="molecule type" value="Genomic_DNA"/>
</dbReference>
<dbReference type="AlphaFoldDB" id="A0A699IXQ8"/>
<organism evidence="2">
    <name type="scientific">Tanacetum cinerariifolium</name>
    <name type="common">Dalmatian daisy</name>
    <name type="synonym">Chrysanthemum cinerariifolium</name>
    <dbReference type="NCBI Taxonomy" id="118510"/>
    <lineage>
        <taxon>Eukaryota</taxon>
        <taxon>Viridiplantae</taxon>
        <taxon>Streptophyta</taxon>
        <taxon>Embryophyta</taxon>
        <taxon>Tracheophyta</taxon>
        <taxon>Spermatophyta</taxon>
        <taxon>Magnoliopsida</taxon>
        <taxon>eudicotyledons</taxon>
        <taxon>Gunneridae</taxon>
        <taxon>Pentapetalae</taxon>
        <taxon>asterids</taxon>
        <taxon>campanulids</taxon>
        <taxon>Asterales</taxon>
        <taxon>Asteraceae</taxon>
        <taxon>Asteroideae</taxon>
        <taxon>Anthemideae</taxon>
        <taxon>Anthemidinae</taxon>
        <taxon>Tanacetum</taxon>
    </lineage>
</organism>
<sequence>MLQILWGIVKQANIDYVERIWEEFVQSIHTFIEDKRNLSRHTTGKKRATLIVILSIRFTKPIIHHLQRRHKFHPRPDSSLHLPNEESVLGYLKFSAKGTKREVFGMPIPGSLITAEIQEASYYREYLAKVAQHQRYLASETGVIRSLLHQSPLSPPGSPRQQYPRHLQDLQSLLQLHQHNLHPHQLQPNHRKRSASRPQKHLTSLPKRRNPNMAWGPLPPVVIREPESGKYQPLPEVPGKGKAKVTEEQFAHDLLSLQKYKKTSPVDQYIFQRRVSKRTGSSGHDESPYALLGQSDSEEDLEKVVLGADEGGQDEGQARPNPGAQAEDQTGSNADAQDKGQAGSNPDETSEGQARPNTGDAGAKVQSIPSPMVHAGSDREHMDLDVADGSPQPSTEQLDECDRPSDADKNAETKVESMVNVLIQQAMSSISLMTSPIIDLTSRPESPKVHQQFKAITTDTTTTTITLPPQAQQQSTVETMMVKRIGELEHIMANLIQVNKDMEERLDKHVVRLYTLEQLDIPQQVSIVVSEVVTDAVDWAMQAPLRNRFKDLSEADMKEILHQRMPENQILQKKSRESPKTPPGSPSHQPPPPPPPVGPSRALGAPEASGSSQVLPSPPPPLSTNQESLSKGSVAPSLSKTAASTEYQAWTTTDIRLRSSISLTPAYLEMDDDMAPDEQAQLSDDEDIGTLASNYSPPPKDSLLAQTGDIATFMDWFCKRRGITELKHLDLEGPAYEIIKVFHPDVIHLQYQMKECHKLLTDSMDDPILRHNISKPLPLGSPFGQVTIQSDFFFNKDLEYLRYGNKGRRPALSIWKMKAAYYPDDGLEQMVPDQFWINEECKYDIVAMYGISYWWFQIQRFHIDRHTSEGDRRAVRTHI</sequence>
<feature type="region of interest" description="Disordered" evidence="1">
    <location>
        <begin position="564"/>
        <end position="645"/>
    </location>
</feature>